<proteinExistence type="inferred from homology"/>
<accession>T0Q4I2</accession>
<evidence type="ECO:0000256" key="7">
    <source>
        <dbReference type="ARBA" id="ARBA00022840"/>
    </source>
</evidence>
<evidence type="ECO:0000256" key="6">
    <source>
        <dbReference type="ARBA" id="ARBA00022777"/>
    </source>
</evidence>
<dbReference type="STRING" id="1156394.T0Q4I2"/>
<feature type="compositionally biased region" description="Basic residues" evidence="8">
    <location>
        <begin position="910"/>
        <end position="923"/>
    </location>
</feature>
<dbReference type="InterPro" id="IPR036043">
    <property type="entry name" value="Phosphoglycerate_kinase_sf"/>
</dbReference>
<reference evidence="9 10" key="1">
    <citation type="submission" date="2012-04" db="EMBL/GenBank/DDBJ databases">
        <title>The Genome Sequence of Saprolegnia declina VS20.</title>
        <authorList>
            <consortium name="The Broad Institute Genome Sequencing Platform"/>
            <person name="Russ C."/>
            <person name="Nusbaum C."/>
            <person name="Tyler B."/>
            <person name="van West P."/>
            <person name="Dieguez-Uribeondo J."/>
            <person name="de Bruijn I."/>
            <person name="Tripathy S."/>
            <person name="Jiang R."/>
            <person name="Young S.K."/>
            <person name="Zeng Q."/>
            <person name="Gargeya S."/>
            <person name="Fitzgerald M."/>
            <person name="Haas B."/>
            <person name="Abouelleil A."/>
            <person name="Alvarado L."/>
            <person name="Arachchi H.M."/>
            <person name="Berlin A."/>
            <person name="Chapman S.B."/>
            <person name="Goldberg J."/>
            <person name="Griggs A."/>
            <person name="Gujja S."/>
            <person name="Hansen M."/>
            <person name="Howarth C."/>
            <person name="Imamovic A."/>
            <person name="Larimer J."/>
            <person name="McCowen C."/>
            <person name="Montmayeur A."/>
            <person name="Murphy C."/>
            <person name="Neiman D."/>
            <person name="Pearson M."/>
            <person name="Priest M."/>
            <person name="Roberts A."/>
            <person name="Saif S."/>
            <person name="Shea T."/>
            <person name="Sisk P."/>
            <person name="Sykes S."/>
            <person name="Wortman J."/>
            <person name="Nusbaum C."/>
            <person name="Birren B."/>
        </authorList>
    </citation>
    <scope>NUCLEOTIDE SEQUENCE [LARGE SCALE GENOMIC DNA]</scope>
    <source>
        <strain evidence="9 10">VS20</strain>
    </source>
</reference>
<dbReference type="InParanoid" id="T0Q4I2"/>
<dbReference type="GO" id="GO:0004618">
    <property type="term" value="F:phosphoglycerate kinase activity"/>
    <property type="evidence" value="ECO:0007669"/>
    <property type="project" value="UniProtKB-EC"/>
</dbReference>
<dbReference type="GO" id="GO:0005524">
    <property type="term" value="F:ATP binding"/>
    <property type="evidence" value="ECO:0007669"/>
    <property type="project" value="UniProtKB-KW"/>
</dbReference>
<keyword evidence="7" id="KW-0067">ATP-binding</keyword>
<feature type="region of interest" description="Disordered" evidence="8">
    <location>
        <begin position="1"/>
        <end position="28"/>
    </location>
</feature>
<keyword evidence="10" id="KW-1185">Reference proteome</keyword>
<dbReference type="GeneID" id="19953456"/>
<feature type="region of interest" description="Disordered" evidence="8">
    <location>
        <begin position="964"/>
        <end position="1000"/>
    </location>
</feature>
<dbReference type="EC" id="2.7.2.3" evidence="3"/>
<feature type="region of interest" description="Disordered" evidence="8">
    <location>
        <begin position="1247"/>
        <end position="1306"/>
    </location>
</feature>
<dbReference type="RefSeq" id="XP_008617033.1">
    <property type="nucleotide sequence ID" value="XM_008618811.1"/>
</dbReference>
<name>T0Q4I2_SAPDV</name>
<dbReference type="Pfam" id="PF14646">
    <property type="entry name" value="MYCBPAP"/>
    <property type="match status" value="1"/>
</dbReference>
<dbReference type="SUPFAM" id="SSF53748">
    <property type="entry name" value="Phosphoglycerate kinase"/>
    <property type="match status" value="1"/>
</dbReference>
<dbReference type="PANTHER" id="PTHR48421:SF1">
    <property type="entry name" value="MYCBP-ASSOCIATED PROTEIN"/>
    <property type="match status" value="1"/>
</dbReference>
<evidence type="ECO:0000256" key="2">
    <source>
        <dbReference type="ARBA" id="ARBA00008982"/>
    </source>
</evidence>
<dbReference type="GO" id="GO:0006096">
    <property type="term" value="P:glycolytic process"/>
    <property type="evidence" value="ECO:0007669"/>
    <property type="project" value="InterPro"/>
</dbReference>
<sequence>MHPSRSSGSVPATSPARSESSPKKKKVFTVARPFPSPLDFVPTHDASAVDERKAALKAQVRRDCQGKVKLHSALGTQDDVEHFSEYLTAPIQGGAKGIRSGLKRIGSNTGLGRGPSAKSLLGNETSRSRASTDTSNYNNNNNNNNASWSSLPATTLMSPTESSPAATVQRTQLIEYKKKLRQMPIHERIAMAREKNVLLIWEKRNREWEQFKTKISQKLHKAQDDLVMSKAGEYRQQMEEYDLINKATPQVEKHGNDYWTVSLRDEGTRFVPVGNVFSGLFCPIKEDKKPYSETIRRPFDHHRNEQTARKANDPLALRKRQLRKNIQAIRPHVIDSHHCQGLKVESRDLLEWASSSSQHYYDALLSLERSQPASVATLYQETPNLSRANSQLARVPTGRAPLTHRIDGPCIQFLSHLAGDPIPDEVALAFHTPIRAVQSLPVYIANPSTYTVQFRWAQYGPSHRDFAPKAAGLSPRTFVSHAQGFLLPGEVRTLHFGFASAVPGVFLERWKISIDPSLPDNNTVLYASEHAVHLTCVAIDNRAPVHTRALMEIAMNQRAVPYMVETLLRELLGQIEYPNKIQVDYDAEATRAAFEATNARFCAHYDPELYGQMHLLYERAQNLVVADAQAKLLTPANDATSPRTTMAPPLDPMAWDGAFPMLRAMAKAADVISEAAAIAIVAEEAARKAASGEDDDDDDDDENKPSTPVYKPVFQITCCELELLSQFRPHDGVFLQAQLTDHFAGLCSEIPVVSSILQHDQSGDAFYDELYSQGRAFLAQAVDESVAATMAQEIDQIASALQRDKLWLTSVATTYPAPSPCDDRTVLLYVDLDVAHCFTVRAREPSAGDETEVGTEWGWIDGIDTFIPKKIDAVAAWLTTLCAQHEAAYDATSNVTVTFVLVSRMSHARATKEKKVKKAKRKPPLPPPDDPIPSMAPVAQKLQETIGRPVEYLCHVESLHERLHKPPLSLSPTPANPSVTPSGSPTPGTEPMTPPEVSMPPSLQLNIILMEHMEALFHPPPRVDPIVVDDAKVLKDDPKAKAPAKKGKGKDDDEKKPAPVVASPSVLSVREAPVYASDDAKMTAVYNGTYADVVSEGFRSLIDVTALDSFGGDDWKSIVALPATPFVGPALATEMRRLAPLLQPFGSFPNRVRPDGSRLVVVLGGKSLVSKLWLLDYLLEIADAIYLTGGVAVSVVRFLNASKAAQKTLSLPNEPGLTLRVLDRVRSKARRLLVPLLVPMDFLVGDGPIEPEADNEEAPSDDAPGHTTARGDDDDDDADDADEDDDDEEDEEDEDDVPKKKKKTKVPAPVVVPEVVLVNEPDEVCDLRPTLPFEGTTLHLRHQDLDEEDATGWLPLENITPDMLASAYQAVLANDGTPLPLPPTWIQRVYDVGPRSVASLLGRLRAPHDPVIVAGLPGIVECRDFQQSTSALLSVLRPKKERVIVSGSTTAHWLQQLDTDETGAKLITSASARSRNVLSYYVAGQRHPALAALQPKV</sequence>
<dbReference type="OrthoDB" id="10263316at2759"/>
<dbReference type="VEuPathDB" id="FungiDB:SDRG_12729"/>
<evidence type="ECO:0000256" key="8">
    <source>
        <dbReference type="SAM" id="MobiDB-lite"/>
    </source>
</evidence>
<feature type="region of interest" description="Disordered" evidence="8">
    <location>
        <begin position="105"/>
        <end position="167"/>
    </location>
</feature>
<evidence type="ECO:0000313" key="10">
    <source>
        <dbReference type="Proteomes" id="UP000030762"/>
    </source>
</evidence>
<comment type="cofactor">
    <cofactor evidence="1">
        <name>Mg(2+)</name>
        <dbReference type="ChEBI" id="CHEBI:18420"/>
    </cofactor>
</comment>
<keyword evidence="6" id="KW-0418">Kinase</keyword>
<gene>
    <name evidence="9" type="ORF">SDRG_12729</name>
</gene>
<feature type="compositionally biased region" description="Low complexity" evidence="8">
    <location>
        <begin position="977"/>
        <end position="991"/>
    </location>
</feature>
<dbReference type="EMBL" id="JH767183">
    <property type="protein sequence ID" value="EQC29481.1"/>
    <property type="molecule type" value="Genomic_DNA"/>
</dbReference>
<feature type="region of interest" description="Disordered" evidence="8">
    <location>
        <begin position="688"/>
        <end position="709"/>
    </location>
</feature>
<dbReference type="Gene3D" id="3.40.50.1260">
    <property type="entry name" value="Phosphoglycerate kinase, N-terminal domain"/>
    <property type="match status" value="2"/>
</dbReference>
<feature type="compositionally biased region" description="Acidic residues" evidence="8">
    <location>
        <begin position="1249"/>
        <end position="1260"/>
    </location>
</feature>
<keyword evidence="4" id="KW-0808">Transferase</keyword>
<evidence type="ECO:0000256" key="1">
    <source>
        <dbReference type="ARBA" id="ARBA00001946"/>
    </source>
</evidence>
<feature type="compositionally biased region" description="Acidic residues" evidence="8">
    <location>
        <begin position="1272"/>
        <end position="1296"/>
    </location>
</feature>
<protein>
    <recommendedName>
        <fullName evidence="3">phosphoglycerate kinase</fullName>
        <ecNumber evidence="3">2.7.2.3</ecNumber>
    </recommendedName>
</protein>
<evidence type="ECO:0000256" key="4">
    <source>
        <dbReference type="ARBA" id="ARBA00022679"/>
    </source>
</evidence>
<dbReference type="Proteomes" id="UP000030762">
    <property type="component" value="Unassembled WGS sequence"/>
</dbReference>
<feature type="region of interest" description="Disordered" evidence="8">
    <location>
        <begin position="1037"/>
        <end position="1059"/>
    </location>
</feature>
<feature type="compositionally biased region" description="Polar residues" evidence="8">
    <location>
        <begin position="122"/>
        <end position="135"/>
    </location>
</feature>
<dbReference type="PANTHER" id="PTHR48421">
    <property type="entry name" value="MYCBP-ASSOCIATED PROTEIN"/>
    <property type="match status" value="1"/>
</dbReference>
<feature type="compositionally biased region" description="Acidic residues" evidence="8">
    <location>
        <begin position="692"/>
        <end position="702"/>
    </location>
</feature>
<dbReference type="InterPro" id="IPR032707">
    <property type="entry name" value="MYCBPAP"/>
</dbReference>
<dbReference type="InterPro" id="IPR015824">
    <property type="entry name" value="Phosphoglycerate_kinase_N"/>
</dbReference>
<organism evidence="9 10">
    <name type="scientific">Saprolegnia diclina (strain VS20)</name>
    <dbReference type="NCBI Taxonomy" id="1156394"/>
    <lineage>
        <taxon>Eukaryota</taxon>
        <taxon>Sar</taxon>
        <taxon>Stramenopiles</taxon>
        <taxon>Oomycota</taxon>
        <taxon>Saprolegniomycetes</taxon>
        <taxon>Saprolegniales</taxon>
        <taxon>Saprolegniaceae</taxon>
        <taxon>Saprolegnia</taxon>
    </lineage>
</organism>
<feature type="compositionally biased region" description="Polar residues" evidence="8">
    <location>
        <begin position="1"/>
        <end position="19"/>
    </location>
</feature>
<evidence type="ECO:0000256" key="3">
    <source>
        <dbReference type="ARBA" id="ARBA00013061"/>
    </source>
</evidence>
<comment type="similarity">
    <text evidence="2">Belongs to the phosphoglycerate kinase family.</text>
</comment>
<feature type="region of interest" description="Disordered" evidence="8">
    <location>
        <begin position="910"/>
        <end position="935"/>
    </location>
</feature>
<feature type="compositionally biased region" description="Polar residues" evidence="8">
    <location>
        <begin position="146"/>
        <end position="167"/>
    </location>
</feature>
<evidence type="ECO:0000313" key="9">
    <source>
        <dbReference type="EMBL" id="EQC29481.1"/>
    </source>
</evidence>
<dbReference type="OMA" id="YDWTFRA"/>
<keyword evidence="5" id="KW-0547">Nucleotide-binding</keyword>
<evidence type="ECO:0000256" key="5">
    <source>
        <dbReference type="ARBA" id="ARBA00022741"/>
    </source>
</evidence>
<feature type="compositionally biased region" description="Low complexity" evidence="8">
    <location>
        <begin position="136"/>
        <end position="145"/>
    </location>
</feature>